<dbReference type="EMBL" id="BSXT01002283">
    <property type="protein sequence ID" value="GMF48158.1"/>
    <property type="molecule type" value="Genomic_DNA"/>
</dbReference>
<accession>A0A9W6XZA4</accession>
<protein>
    <submittedName>
        <fullName evidence="2">Unnamed protein product</fullName>
    </submittedName>
</protein>
<gene>
    <name evidence="2" type="ORF">Pfra01_001847900</name>
</gene>
<feature type="compositionally biased region" description="Gly residues" evidence="1">
    <location>
        <begin position="12"/>
        <end position="27"/>
    </location>
</feature>
<dbReference type="OrthoDB" id="105604at2759"/>
<organism evidence="2 3">
    <name type="scientific">Phytophthora fragariaefolia</name>
    <dbReference type="NCBI Taxonomy" id="1490495"/>
    <lineage>
        <taxon>Eukaryota</taxon>
        <taxon>Sar</taxon>
        <taxon>Stramenopiles</taxon>
        <taxon>Oomycota</taxon>
        <taxon>Peronosporomycetes</taxon>
        <taxon>Peronosporales</taxon>
        <taxon>Peronosporaceae</taxon>
        <taxon>Phytophthora</taxon>
    </lineage>
</organism>
<sequence>MEVPAEPSGGSPVPGGGSTEPGGGSAEPGGDSAEPKPASDGPNLELEFQEACTKLATHATSMPRRVERTTCFYREYKLPVFYILSTSRSGDSYWDMVHFVVQATDQQLEPAEIVCDFEAALMDSLQTQFTNAIVLGCLFHLKQAFRRAMKRYARGAMKRYAIPEEECVIAMVEFILDRIRN</sequence>
<proteinExistence type="predicted"/>
<feature type="compositionally biased region" description="Low complexity" evidence="1">
    <location>
        <begin position="1"/>
        <end position="11"/>
    </location>
</feature>
<evidence type="ECO:0000256" key="1">
    <source>
        <dbReference type="SAM" id="MobiDB-lite"/>
    </source>
</evidence>
<keyword evidence="3" id="KW-1185">Reference proteome</keyword>
<evidence type="ECO:0000313" key="3">
    <source>
        <dbReference type="Proteomes" id="UP001165121"/>
    </source>
</evidence>
<comment type="caution">
    <text evidence="2">The sequence shown here is derived from an EMBL/GenBank/DDBJ whole genome shotgun (WGS) entry which is preliminary data.</text>
</comment>
<feature type="region of interest" description="Disordered" evidence="1">
    <location>
        <begin position="1"/>
        <end position="43"/>
    </location>
</feature>
<dbReference type="Proteomes" id="UP001165121">
    <property type="component" value="Unassembled WGS sequence"/>
</dbReference>
<reference evidence="2" key="1">
    <citation type="submission" date="2023-04" db="EMBL/GenBank/DDBJ databases">
        <title>Phytophthora fragariaefolia NBRC 109709.</title>
        <authorList>
            <person name="Ichikawa N."/>
            <person name="Sato H."/>
            <person name="Tonouchi N."/>
        </authorList>
    </citation>
    <scope>NUCLEOTIDE SEQUENCE</scope>
    <source>
        <strain evidence="2">NBRC 109709</strain>
    </source>
</reference>
<dbReference type="AlphaFoldDB" id="A0A9W6XZA4"/>
<name>A0A9W6XZA4_9STRA</name>
<evidence type="ECO:0000313" key="2">
    <source>
        <dbReference type="EMBL" id="GMF48158.1"/>
    </source>
</evidence>